<feature type="repeat" description="WD" evidence="3">
    <location>
        <begin position="280"/>
        <end position="321"/>
    </location>
</feature>
<keyword evidence="1 3" id="KW-0853">WD repeat</keyword>
<organism evidence="5 6">
    <name type="scientific">Ditylenchus dipsaci</name>
    <dbReference type="NCBI Taxonomy" id="166011"/>
    <lineage>
        <taxon>Eukaryota</taxon>
        <taxon>Metazoa</taxon>
        <taxon>Ecdysozoa</taxon>
        <taxon>Nematoda</taxon>
        <taxon>Chromadorea</taxon>
        <taxon>Rhabditida</taxon>
        <taxon>Tylenchina</taxon>
        <taxon>Tylenchomorpha</taxon>
        <taxon>Sphaerularioidea</taxon>
        <taxon>Anguinidae</taxon>
        <taxon>Anguininae</taxon>
        <taxon>Ditylenchus</taxon>
    </lineage>
</organism>
<dbReference type="Proteomes" id="UP000887574">
    <property type="component" value="Unplaced"/>
</dbReference>
<protein>
    <submittedName>
        <fullName evidence="6">Uncharacterized protein</fullName>
    </submittedName>
</protein>
<dbReference type="Pfam" id="PF00400">
    <property type="entry name" value="WD40"/>
    <property type="match status" value="2"/>
</dbReference>
<keyword evidence="5" id="KW-1185">Reference proteome</keyword>
<dbReference type="AlphaFoldDB" id="A0A915EI17"/>
<evidence type="ECO:0000256" key="1">
    <source>
        <dbReference type="ARBA" id="ARBA00022574"/>
    </source>
</evidence>
<dbReference type="Gene3D" id="2.130.10.10">
    <property type="entry name" value="YVTN repeat-like/Quinoprotein amine dehydrogenase"/>
    <property type="match status" value="2"/>
</dbReference>
<dbReference type="GO" id="GO:0006261">
    <property type="term" value="P:DNA-templated DNA replication"/>
    <property type="evidence" value="ECO:0007669"/>
    <property type="project" value="TreeGrafter"/>
</dbReference>
<dbReference type="WBParaSite" id="jg6901">
    <property type="protein sequence ID" value="jg6901"/>
    <property type="gene ID" value="jg6901"/>
</dbReference>
<evidence type="ECO:0000256" key="2">
    <source>
        <dbReference type="ARBA" id="ARBA00022737"/>
    </source>
</evidence>
<dbReference type="InterPro" id="IPR001680">
    <property type="entry name" value="WD40_rpt"/>
</dbReference>
<dbReference type="InterPro" id="IPR015943">
    <property type="entry name" value="WD40/YVTN_repeat-like_dom_sf"/>
</dbReference>
<feature type="coiled-coil region" evidence="4">
    <location>
        <begin position="428"/>
        <end position="455"/>
    </location>
</feature>
<evidence type="ECO:0000256" key="4">
    <source>
        <dbReference type="SAM" id="Coils"/>
    </source>
</evidence>
<proteinExistence type="predicted"/>
<dbReference type="InterPro" id="IPR045227">
    <property type="entry name" value="WDR18/Ipi3/RID3"/>
</dbReference>
<evidence type="ECO:0000313" key="6">
    <source>
        <dbReference type="WBParaSite" id="jg6901"/>
    </source>
</evidence>
<evidence type="ECO:0000313" key="5">
    <source>
        <dbReference type="Proteomes" id="UP000887574"/>
    </source>
</evidence>
<reference evidence="6" key="1">
    <citation type="submission" date="2022-11" db="UniProtKB">
        <authorList>
            <consortium name="WormBaseParasite"/>
        </authorList>
    </citation>
    <scope>IDENTIFICATION</scope>
</reference>
<dbReference type="SUPFAM" id="SSF50978">
    <property type="entry name" value="WD40 repeat-like"/>
    <property type="match status" value="1"/>
</dbReference>
<dbReference type="PANTHER" id="PTHR18763:SF0">
    <property type="entry name" value="WD REPEAT-CONTAINING PROTEIN 18"/>
    <property type="match status" value="1"/>
</dbReference>
<dbReference type="GO" id="GO:0120330">
    <property type="term" value="C:rixosome complex"/>
    <property type="evidence" value="ECO:0007669"/>
    <property type="project" value="TreeGrafter"/>
</dbReference>
<dbReference type="SMART" id="SM00320">
    <property type="entry name" value="WD40"/>
    <property type="match status" value="3"/>
</dbReference>
<evidence type="ECO:0000256" key="3">
    <source>
        <dbReference type="PROSITE-ProRule" id="PRU00221"/>
    </source>
</evidence>
<sequence>MSKKEIYEVLMVGCCSADPFSTILVDPRTGAAYWSFRGTELQGGISGAVEPLGRNPHHMMVSIADKPIVYAISLKSKMGSSAVRSILPVTLKHLVSHPSGSFIFGSAENRIYCWMVGTSELVSIVEDNFQAITALKISNCGSYLVSGTADGTMKAYLTTGIVNQKDHNVERVKAFTSWSAHSLSVQDIYITLGRNVRVLSVSLDQTVLLYSISSKQVLLKVSADCQLTSACMDAAETKIFLGSSSGKLCVVDIFSQCHKKEAIVNLHSANTSGSTGVDLFEHHSAEVCKLSVNIDGTRLASADKCGHYCIWDVSNGQLLVSAKMKGPVTALRFVEPWPILSDQSPRSSCNVSCAVLSKVPVVGESVIVRKQIHSAEVKENSNTLLKCSLDSLISASPSEVIKDTSAQSGKRPRLDSYGATGDDVMENADVVEIEAKQSSAKVQELEREITRSSKLILSSTISAPTCCWMMTLDLS</sequence>
<dbReference type="PANTHER" id="PTHR18763">
    <property type="entry name" value="WD-REPEAT PROTEIN 18"/>
    <property type="match status" value="1"/>
</dbReference>
<keyword evidence="2" id="KW-0677">Repeat</keyword>
<name>A0A915EI17_9BILA</name>
<dbReference type="PROSITE" id="PS50082">
    <property type="entry name" value="WD_REPEATS_2"/>
    <property type="match status" value="1"/>
</dbReference>
<dbReference type="GO" id="GO:0006364">
    <property type="term" value="P:rRNA processing"/>
    <property type="evidence" value="ECO:0007669"/>
    <property type="project" value="TreeGrafter"/>
</dbReference>
<dbReference type="InterPro" id="IPR036322">
    <property type="entry name" value="WD40_repeat_dom_sf"/>
</dbReference>
<dbReference type="GO" id="GO:0005656">
    <property type="term" value="C:nuclear pre-replicative complex"/>
    <property type="evidence" value="ECO:0007669"/>
    <property type="project" value="TreeGrafter"/>
</dbReference>
<keyword evidence="4" id="KW-0175">Coiled coil</keyword>
<accession>A0A915EI17</accession>